<feature type="signal peptide" evidence="1">
    <location>
        <begin position="1"/>
        <end position="19"/>
    </location>
</feature>
<accession>H8XTE9</accession>
<organism evidence="2 3">
    <name type="scientific">Flavobacterium indicum (strain DSM 17447 / CIP 109464 / GPTSA100-9)</name>
    <dbReference type="NCBI Taxonomy" id="1094466"/>
    <lineage>
        <taxon>Bacteria</taxon>
        <taxon>Pseudomonadati</taxon>
        <taxon>Bacteroidota</taxon>
        <taxon>Flavobacteriia</taxon>
        <taxon>Flavobacteriales</taxon>
        <taxon>Flavobacteriaceae</taxon>
        <taxon>Flavobacterium</taxon>
    </lineage>
</organism>
<proteinExistence type="predicted"/>
<reference evidence="3" key="2">
    <citation type="submission" date="2012-03" db="EMBL/GenBank/DDBJ databases">
        <title>Complete genome sequence of Flavobacterium indicum GPTSA100-9T, isolated from warm spring water.</title>
        <authorList>
            <person name="Barbier P."/>
            <person name="Houel A."/>
            <person name="Loux V."/>
            <person name="Poulain J."/>
            <person name="Bernardet J.-F."/>
            <person name="Touchon M."/>
            <person name="Duchaud E."/>
        </authorList>
    </citation>
    <scope>NUCLEOTIDE SEQUENCE [LARGE SCALE GENOMIC DNA]</scope>
    <source>
        <strain evidence="3">DSM 17447 / CIP 109464 / GPTSA100-9</strain>
    </source>
</reference>
<protein>
    <submittedName>
        <fullName evidence="2">Probable lipoprotein</fullName>
    </submittedName>
</protein>
<feature type="chain" id="PRO_5003617759" evidence="1">
    <location>
        <begin position="20"/>
        <end position="183"/>
    </location>
</feature>
<keyword evidence="1" id="KW-0732">Signal</keyword>
<evidence type="ECO:0000313" key="3">
    <source>
        <dbReference type="Proteomes" id="UP000007599"/>
    </source>
</evidence>
<dbReference type="PROSITE" id="PS51257">
    <property type="entry name" value="PROKAR_LIPOPROTEIN"/>
    <property type="match status" value="1"/>
</dbReference>
<sequence>MKKNIFFIILFLLTTSCQSQNNHTFLGSFNEINNLEVNIVQNFRKEVGKEILNQEVESYLPLIKNEMFYSERGISLRYYYSGKYKISDDYWLIGIKVIENLDYKYLFGLYDNKLNKVTSIIKVEEYSIGNTTKTEYINGIFYIRSIYKNVPNGLDPKPGNEFTTLTVENNFKIINGNLVNIKN</sequence>
<reference evidence="2 3" key="1">
    <citation type="journal article" date="2012" name="J. Bacteriol.">
        <title>Complete Genome Sequence of Flavobacterium indicum GPSTA100-9T, Isolated from Warm Spring Water.</title>
        <authorList>
            <person name="Barbier P."/>
            <person name="Houel A."/>
            <person name="Loux V."/>
            <person name="Poulain J."/>
            <person name="Bernardet J.F."/>
            <person name="Touchon M."/>
            <person name="Duchaud E."/>
        </authorList>
    </citation>
    <scope>NUCLEOTIDE SEQUENCE [LARGE SCALE GENOMIC DNA]</scope>
    <source>
        <strain evidence="3">DSM 17447 / CIP 109464 / GPTSA100-9</strain>
    </source>
</reference>
<dbReference type="Proteomes" id="UP000007599">
    <property type="component" value="Chromosome I"/>
</dbReference>
<dbReference type="OrthoDB" id="1078378at2"/>
<evidence type="ECO:0000256" key="1">
    <source>
        <dbReference type="SAM" id="SignalP"/>
    </source>
</evidence>
<keyword evidence="2" id="KW-0449">Lipoprotein</keyword>
<dbReference type="EMBL" id="HE774682">
    <property type="protein sequence ID" value="CCG52746.1"/>
    <property type="molecule type" value="Genomic_DNA"/>
</dbReference>
<dbReference type="PATRIC" id="fig|1094466.5.peg.751"/>
<dbReference type="RefSeq" id="WP_014387888.1">
    <property type="nucleotide sequence ID" value="NC_017025.1"/>
</dbReference>
<dbReference type="AlphaFoldDB" id="H8XTE9"/>
<gene>
    <name evidence="2" type="ordered locus">KQS_03805</name>
</gene>
<keyword evidence="3" id="KW-1185">Reference proteome</keyword>
<name>H8XTE9_FLAIG</name>
<evidence type="ECO:0000313" key="2">
    <source>
        <dbReference type="EMBL" id="CCG52746.1"/>
    </source>
</evidence>
<dbReference type="HOGENOM" id="CLU_1473117_0_0_10"/>
<dbReference type="KEGG" id="fin:KQS_03805"/>